<dbReference type="Gene3D" id="3.40.50.300">
    <property type="entry name" value="P-loop containing nucleotide triphosphate hydrolases"/>
    <property type="match status" value="1"/>
</dbReference>
<dbReference type="AlphaFoldDB" id="A0A0R2CDP3"/>
<comment type="caution">
    <text evidence="4">The sequence shown here is derived from an EMBL/GenBank/DDBJ whole genome shotgun (WGS) entry which is preliminary data.</text>
</comment>
<evidence type="ECO:0000313" key="4">
    <source>
        <dbReference type="EMBL" id="KRM86505.1"/>
    </source>
</evidence>
<dbReference type="RefSeq" id="WP_054750646.1">
    <property type="nucleotide sequence ID" value="NZ_AYZK01000009.1"/>
</dbReference>
<dbReference type="InterPro" id="IPR003439">
    <property type="entry name" value="ABC_transporter-like_ATP-bd"/>
</dbReference>
<dbReference type="GO" id="GO:0005524">
    <property type="term" value="F:ATP binding"/>
    <property type="evidence" value="ECO:0007669"/>
    <property type="project" value="UniProtKB-KW"/>
</dbReference>
<dbReference type="Proteomes" id="UP000051789">
    <property type="component" value="Unassembled WGS sequence"/>
</dbReference>
<dbReference type="InterPro" id="IPR017871">
    <property type="entry name" value="ABC_transporter-like_CS"/>
</dbReference>
<dbReference type="InterPro" id="IPR027417">
    <property type="entry name" value="P-loop_NTPase"/>
</dbReference>
<dbReference type="PATRIC" id="fig|1423810.4.peg.1984"/>
<dbReference type="OrthoDB" id="9804819at2"/>
<proteinExistence type="predicted"/>
<dbReference type="STRING" id="1423810.FD19_GL001935"/>
<dbReference type="SMART" id="SM00382">
    <property type="entry name" value="AAA"/>
    <property type="match status" value="1"/>
</dbReference>
<protein>
    <submittedName>
        <fullName evidence="4">ABC transporter ATPase</fullName>
    </submittedName>
</protein>
<gene>
    <name evidence="4" type="ORF">FD19_GL001935</name>
</gene>
<dbReference type="EMBL" id="AYZK01000009">
    <property type="protein sequence ID" value="KRM86505.1"/>
    <property type="molecule type" value="Genomic_DNA"/>
</dbReference>
<dbReference type="PROSITE" id="PS00211">
    <property type="entry name" value="ABC_TRANSPORTER_1"/>
    <property type="match status" value="1"/>
</dbReference>
<evidence type="ECO:0000313" key="5">
    <source>
        <dbReference type="Proteomes" id="UP000051789"/>
    </source>
</evidence>
<reference evidence="4 5" key="1">
    <citation type="journal article" date="2015" name="Genome Announc.">
        <title>Expanding the biotechnology potential of lactobacilli through comparative genomics of 213 strains and associated genera.</title>
        <authorList>
            <person name="Sun Z."/>
            <person name="Harris H.M."/>
            <person name="McCann A."/>
            <person name="Guo C."/>
            <person name="Argimon S."/>
            <person name="Zhang W."/>
            <person name="Yang X."/>
            <person name="Jeffery I.B."/>
            <person name="Cooney J.C."/>
            <person name="Kagawa T.F."/>
            <person name="Liu W."/>
            <person name="Song Y."/>
            <person name="Salvetti E."/>
            <person name="Wrobel A."/>
            <person name="Rasinkangas P."/>
            <person name="Parkhill J."/>
            <person name="Rea M.C."/>
            <person name="O'Sullivan O."/>
            <person name="Ritari J."/>
            <person name="Douillard F.P."/>
            <person name="Paul Ross R."/>
            <person name="Yang R."/>
            <person name="Briner A.E."/>
            <person name="Felis G.E."/>
            <person name="de Vos W.M."/>
            <person name="Barrangou R."/>
            <person name="Klaenhammer T.R."/>
            <person name="Caufield P.W."/>
            <person name="Cui Y."/>
            <person name="Zhang H."/>
            <person name="O'Toole P.W."/>
        </authorList>
    </citation>
    <scope>NUCLEOTIDE SEQUENCE [LARGE SCALE GENOMIC DNA]</scope>
    <source>
        <strain evidence="4 5">DSM 22698</strain>
    </source>
</reference>
<organism evidence="4 5">
    <name type="scientific">Lacticaseibacillus thailandensis DSM 22698 = JCM 13996</name>
    <dbReference type="NCBI Taxonomy" id="1423810"/>
    <lineage>
        <taxon>Bacteria</taxon>
        <taxon>Bacillati</taxon>
        <taxon>Bacillota</taxon>
        <taxon>Bacilli</taxon>
        <taxon>Lactobacillales</taxon>
        <taxon>Lactobacillaceae</taxon>
        <taxon>Lacticaseibacillus</taxon>
    </lineage>
</organism>
<dbReference type="GO" id="GO:0016887">
    <property type="term" value="F:ATP hydrolysis activity"/>
    <property type="evidence" value="ECO:0007669"/>
    <property type="project" value="InterPro"/>
</dbReference>
<dbReference type="Pfam" id="PF00005">
    <property type="entry name" value="ABC_tran"/>
    <property type="match status" value="1"/>
</dbReference>
<accession>A0A0R2CDP3</accession>
<name>A0A0R2CDP3_9LACO</name>
<keyword evidence="1" id="KW-0547">Nucleotide-binding</keyword>
<dbReference type="PROSITE" id="PS50893">
    <property type="entry name" value="ABC_TRANSPORTER_2"/>
    <property type="match status" value="1"/>
</dbReference>
<feature type="domain" description="ABC transporter" evidence="3">
    <location>
        <begin position="5"/>
        <end position="227"/>
    </location>
</feature>
<dbReference type="PANTHER" id="PTHR43158">
    <property type="entry name" value="SKFA PEPTIDE EXPORT ATP-BINDING PROTEIN SKFE"/>
    <property type="match status" value="1"/>
</dbReference>
<dbReference type="PANTHER" id="PTHR43158:SF1">
    <property type="entry name" value="ABC TRANSPORTER, ATP-BINDING PROTEIN"/>
    <property type="match status" value="1"/>
</dbReference>
<dbReference type="InterPro" id="IPR003593">
    <property type="entry name" value="AAA+_ATPase"/>
</dbReference>
<keyword evidence="2" id="KW-0067">ATP-binding</keyword>
<sequence>MTDLLAIRGLTYKRNFKVILRDINCHVESGQTIGLLGANGAGKTTLMRLIAGSAPHFLGSISVDGATQLVARKAAVSFSEQTNGLPLNLRVDRAVAAWAAWYPDFDREQFELVAQFMDIDHHARLGSLSKGNLKKVVIALSLARRAKLYLLDEPFDGIDSMTRKKIIAAIIQWKPFDATLLISDHHVGDIANILDRVMIIEGRELVANEEADDIRATGKSIEEYFEDVHAGRVQHD</sequence>
<evidence type="ECO:0000256" key="1">
    <source>
        <dbReference type="ARBA" id="ARBA00022741"/>
    </source>
</evidence>
<keyword evidence="5" id="KW-1185">Reference proteome</keyword>
<evidence type="ECO:0000259" key="3">
    <source>
        <dbReference type="PROSITE" id="PS50893"/>
    </source>
</evidence>
<dbReference type="SUPFAM" id="SSF52540">
    <property type="entry name" value="P-loop containing nucleoside triphosphate hydrolases"/>
    <property type="match status" value="1"/>
</dbReference>
<evidence type="ECO:0000256" key="2">
    <source>
        <dbReference type="ARBA" id="ARBA00022840"/>
    </source>
</evidence>